<keyword evidence="2" id="KW-0472">Membrane</keyword>
<dbReference type="AlphaFoldDB" id="A0A831RXT6"/>
<dbReference type="PROSITE" id="PS51724">
    <property type="entry name" value="SPOR"/>
    <property type="match status" value="1"/>
</dbReference>
<evidence type="ECO:0000313" key="4">
    <source>
        <dbReference type="EMBL" id="HEC07227.1"/>
    </source>
</evidence>
<dbReference type="Proteomes" id="UP000886339">
    <property type="component" value="Unassembled WGS sequence"/>
</dbReference>
<comment type="caution">
    <text evidence="4">The sequence shown here is derived from an EMBL/GenBank/DDBJ whole genome shotgun (WGS) entry which is preliminary data.</text>
</comment>
<name>A0A831RXT6_9GAMM</name>
<evidence type="ECO:0000256" key="2">
    <source>
        <dbReference type="SAM" id="Phobius"/>
    </source>
</evidence>
<proteinExistence type="predicted"/>
<dbReference type="PANTHER" id="PTHR38687">
    <property type="entry name" value="CELL DIVISION PROTEIN DEDD-RELATED"/>
    <property type="match status" value="1"/>
</dbReference>
<feature type="non-terminal residue" evidence="4">
    <location>
        <position position="191"/>
    </location>
</feature>
<dbReference type="GO" id="GO:0030428">
    <property type="term" value="C:cell septum"/>
    <property type="evidence" value="ECO:0007669"/>
    <property type="project" value="TreeGrafter"/>
</dbReference>
<dbReference type="SUPFAM" id="SSF110997">
    <property type="entry name" value="Sporulation related repeat"/>
    <property type="match status" value="1"/>
</dbReference>
<feature type="region of interest" description="Disordered" evidence="1">
    <location>
        <begin position="100"/>
        <end position="127"/>
    </location>
</feature>
<gene>
    <name evidence="4" type="ORF">ENJ12_10260</name>
</gene>
<evidence type="ECO:0000259" key="3">
    <source>
        <dbReference type="PROSITE" id="PS51724"/>
    </source>
</evidence>
<dbReference type="Gene3D" id="3.30.70.1070">
    <property type="entry name" value="Sporulation related repeat"/>
    <property type="match status" value="1"/>
</dbReference>
<dbReference type="InterPro" id="IPR052521">
    <property type="entry name" value="Cell_div_SPOR-domain"/>
</dbReference>
<keyword evidence="2" id="KW-0812">Transmembrane</keyword>
<sequence length="191" mass="21130">MARRDYKSRAARSRGKKPVPVWIWLLTGFILGATSVGFVCLKYGSTPARDNWIGARPPAATGISHEPQRVSPEPARVAKPKFDFYNLLPDQEVLVPDEEIERQVRKAPPPRPQEPQQATPPKSAGGGKRYIVQVSSFRSSKDANTLKAKLGLLGLRARVNKANIKGSTWYRVQLGPYSNAAAMQDVRKQLA</sequence>
<dbReference type="PANTHER" id="PTHR38687:SF1">
    <property type="entry name" value="CELL DIVISION PROTEIN DEDD"/>
    <property type="match status" value="1"/>
</dbReference>
<keyword evidence="2" id="KW-1133">Transmembrane helix</keyword>
<dbReference type="GO" id="GO:0042834">
    <property type="term" value="F:peptidoglycan binding"/>
    <property type="evidence" value="ECO:0007669"/>
    <property type="project" value="InterPro"/>
</dbReference>
<dbReference type="InterPro" id="IPR007730">
    <property type="entry name" value="SPOR-like_dom"/>
</dbReference>
<dbReference type="InterPro" id="IPR036680">
    <property type="entry name" value="SPOR-like_sf"/>
</dbReference>
<protein>
    <submittedName>
        <fullName evidence="4">SPOR domain-containing protein</fullName>
    </submittedName>
</protein>
<reference evidence="4" key="1">
    <citation type="journal article" date="2020" name="mSystems">
        <title>Genome- and Community-Level Interaction Insights into Carbon Utilization and Element Cycling Functions of Hydrothermarchaeota in Hydrothermal Sediment.</title>
        <authorList>
            <person name="Zhou Z."/>
            <person name="Liu Y."/>
            <person name="Xu W."/>
            <person name="Pan J."/>
            <person name="Luo Z.H."/>
            <person name="Li M."/>
        </authorList>
    </citation>
    <scope>NUCLEOTIDE SEQUENCE [LARGE SCALE GENOMIC DNA]</scope>
    <source>
        <strain evidence="4">HyVt-458</strain>
    </source>
</reference>
<dbReference type="GO" id="GO:0032153">
    <property type="term" value="C:cell division site"/>
    <property type="evidence" value="ECO:0007669"/>
    <property type="project" value="TreeGrafter"/>
</dbReference>
<dbReference type="EMBL" id="DRLF01000350">
    <property type="protein sequence ID" value="HEC07227.1"/>
    <property type="molecule type" value="Genomic_DNA"/>
</dbReference>
<accession>A0A831RXT6</accession>
<organism evidence="4">
    <name type="scientific">Thiolapillus brandeum</name>
    <dbReference type="NCBI Taxonomy" id="1076588"/>
    <lineage>
        <taxon>Bacteria</taxon>
        <taxon>Pseudomonadati</taxon>
        <taxon>Pseudomonadota</taxon>
        <taxon>Gammaproteobacteria</taxon>
        <taxon>Chromatiales</taxon>
        <taxon>Sedimenticolaceae</taxon>
        <taxon>Thiolapillus</taxon>
    </lineage>
</organism>
<dbReference type="Pfam" id="PF05036">
    <property type="entry name" value="SPOR"/>
    <property type="match status" value="1"/>
</dbReference>
<feature type="transmembrane region" description="Helical" evidence="2">
    <location>
        <begin position="21"/>
        <end position="39"/>
    </location>
</feature>
<feature type="domain" description="SPOR" evidence="3">
    <location>
        <begin position="124"/>
        <end position="191"/>
    </location>
</feature>
<dbReference type="GO" id="GO:0032506">
    <property type="term" value="P:cytokinetic process"/>
    <property type="evidence" value="ECO:0007669"/>
    <property type="project" value="TreeGrafter"/>
</dbReference>
<evidence type="ECO:0000256" key="1">
    <source>
        <dbReference type="SAM" id="MobiDB-lite"/>
    </source>
</evidence>